<evidence type="ECO:0000313" key="2">
    <source>
        <dbReference type="Proteomes" id="UP000318681"/>
    </source>
</evidence>
<dbReference type="OrthoDB" id="9794948at2"/>
<accession>A0A558QSN7</accession>
<name>A0A558QSN7_9SPHN</name>
<keyword evidence="2" id="KW-1185">Reference proteome</keyword>
<sequence length="200" mass="21124">MHPDPAFRLNDEAAMRAFAARRAFAHIFAATPDGPTVVHAPVLVDDAGHLRFHLSRRNPMAALLDGARGIASLAGADGYVSPDWYGLPDQVPTWNYVAAEAHGTFRRLDAAETVAQLDALGTDHEARLAPKPAWTRSKMTPGRFEAMVGGIVGFRLVVAEWRGTAKLSQNKPAPARARVAAAFAAAGHGEMAALVAGAAA</sequence>
<proteinExistence type="predicted"/>
<dbReference type="InterPro" id="IPR012349">
    <property type="entry name" value="Split_barrel_FMN-bd"/>
</dbReference>
<dbReference type="Proteomes" id="UP000318681">
    <property type="component" value="Unassembled WGS sequence"/>
</dbReference>
<comment type="caution">
    <text evidence="1">The sequence shown here is derived from an EMBL/GenBank/DDBJ whole genome shotgun (WGS) entry which is preliminary data.</text>
</comment>
<dbReference type="EMBL" id="VNIM01000141">
    <property type="protein sequence ID" value="TVV70134.1"/>
    <property type="molecule type" value="Genomic_DNA"/>
</dbReference>
<protein>
    <submittedName>
        <fullName evidence="1">FMN-binding negative transcriptional regulator</fullName>
    </submittedName>
</protein>
<reference evidence="1 2" key="1">
    <citation type="submission" date="2019-07" db="EMBL/GenBank/DDBJ databases">
        <title>Sphingomonas solaris sp. nov., isolated from a solar panel from Boston, Massachusetts.</title>
        <authorList>
            <person name="Tanner K."/>
            <person name="Pascual J."/>
            <person name="Mancuso C."/>
            <person name="Pereto J."/>
            <person name="Khalil A."/>
            <person name="Vilanova C."/>
        </authorList>
    </citation>
    <scope>NUCLEOTIDE SEQUENCE [LARGE SCALE GENOMIC DNA]</scope>
    <source>
        <strain evidence="1 2">R4DWN</strain>
    </source>
</reference>
<dbReference type="Pfam" id="PF04299">
    <property type="entry name" value="FMN_bind_2"/>
    <property type="match status" value="1"/>
</dbReference>
<dbReference type="PANTHER" id="PTHR35802">
    <property type="entry name" value="PROTEASE SYNTHASE AND SPORULATION PROTEIN PAI 2"/>
    <property type="match status" value="1"/>
</dbReference>
<organism evidence="1 2">
    <name type="scientific">Alterirhizorhabdus solaris</name>
    <dbReference type="NCBI Taxonomy" id="2529389"/>
    <lineage>
        <taxon>Bacteria</taxon>
        <taxon>Pseudomonadati</taxon>
        <taxon>Pseudomonadota</taxon>
        <taxon>Alphaproteobacteria</taxon>
        <taxon>Sphingomonadales</taxon>
        <taxon>Rhizorhabdaceae</taxon>
        <taxon>Alterirhizorhabdus</taxon>
    </lineage>
</organism>
<dbReference type="AlphaFoldDB" id="A0A558QSN7"/>
<gene>
    <name evidence="1" type="ORF">FOY91_19845</name>
</gene>
<dbReference type="PIRSF" id="PIRSF010372">
    <property type="entry name" value="PaiB"/>
    <property type="match status" value="1"/>
</dbReference>
<evidence type="ECO:0000313" key="1">
    <source>
        <dbReference type="EMBL" id="TVV70134.1"/>
    </source>
</evidence>
<dbReference type="SUPFAM" id="SSF50475">
    <property type="entry name" value="FMN-binding split barrel"/>
    <property type="match status" value="1"/>
</dbReference>
<dbReference type="RefSeq" id="WP_145155593.1">
    <property type="nucleotide sequence ID" value="NZ_VNIM01000141.1"/>
</dbReference>
<dbReference type="InterPro" id="IPR007396">
    <property type="entry name" value="TR_PAI2-type"/>
</dbReference>
<dbReference type="Gene3D" id="2.30.110.10">
    <property type="entry name" value="Electron Transport, Fmn-binding Protein, Chain A"/>
    <property type="match status" value="1"/>
</dbReference>
<dbReference type="PANTHER" id="PTHR35802:SF1">
    <property type="entry name" value="PROTEASE SYNTHASE AND SPORULATION PROTEIN PAI 2"/>
    <property type="match status" value="1"/>
</dbReference>